<dbReference type="AlphaFoldDB" id="A0A1B7X2J3"/>
<accession>A0A1B7X2J3</accession>
<organism evidence="1 2">
    <name type="scientific">Aphanizomenon flos-aquae WA102</name>
    <dbReference type="NCBI Taxonomy" id="1710896"/>
    <lineage>
        <taxon>Bacteria</taxon>
        <taxon>Bacillati</taxon>
        <taxon>Cyanobacteriota</taxon>
        <taxon>Cyanophyceae</taxon>
        <taxon>Nostocales</taxon>
        <taxon>Aphanizomenonaceae</taxon>
        <taxon>Aphanizomenon</taxon>
    </lineage>
</organism>
<evidence type="ECO:0008006" key="3">
    <source>
        <dbReference type="Google" id="ProtNLM"/>
    </source>
</evidence>
<proteinExistence type="predicted"/>
<dbReference type="EMBL" id="LJOW01000049">
    <property type="protein sequence ID" value="OBQ43587.1"/>
    <property type="molecule type" value="Genomic_DNA"/>
</dbReference>
<gene>
    <name evidence="1" type="ORF">AN484_11650</name>
</gene>
<protein>
    <recommendedName>
        <fullName evidence="3">Adenine methyltransferase</fullName>
    </recommendedName>
</protein>
<sequence length="205" mass="23183">MSATQKELFESENYEARSPDLPTNHWYTKKFMVDLVRESLGGVIGLDPFADPGKRIETVHGHYTYEDNGLALPWGCGRETDTVFINPGYSHGEPRSAIEKLVEQKNAGNIVGGVALLKAGVLSNKGTQDLIEQNAASICLWKGRIQFDPGEPLLKWREEQRILGKKIPEKLSANNFDICFINFFNEKNRYFYGTFCQYGMVLKID</sequence>
<comment type="caution">
    <text evidence="1">The sequence shown here is derived from an EMBL/GenBank/DDBJ whole genome shotgun (WGS) entry which is preliminary data.</text>
</comment>
<evidence type="ECO:0000313" key="1">
    <source>
        <dbReference type="EMBL" id="OBQ43587.1"/>
    </source>
</evidence>
<reference evidence="1 2" key="1">
    <citation type="submission" date="2015-09" db="EMBL/GenBank/DDBJ databases">
        <title>Aphanizomenon flos-aquae WA102.</title>
        <authorList>
            <person name="Driscoll C."/>
        </authorList>
    </citation>
    <scope>NUCLEOTIDE SEQUENCE [LARGE SCALE GENOMIC DNA]</scope>
    <source>
        <strain evidence="1">WA102</strain>
    </source>
</reference>
<name>A0A1B7X2J3_APHFL</name>
<dbReference type="Proteomes" id="UP000092093">
    <property type="component" value="Unassembled WGS sequence"/>
</dbReference>
<evidence type="ECO:0000313" key="2">
    <source>
        <dbReference type="Proteomes" id="UP000092093"/>
    </source>
</evidence>